<dbReference type="KEGG" id="lalw:BTM29_05615"/>
<dbReference type="RefSeq" id="WP_076614574.1">
    <property type="nucleotide sequence ID" value="NZ_CP019323.1"/>
</dbReference>
<sequence>MAKYKEWLTEEGLLKLEGMARDGLTNEQIAHTIRVNPDTLYTWIRKYSEISEALKKGKDVIDRKVENSLLDRAMGTSTTVTTYAMVKVDDEVLKVRRFNFLNEYKLDHPDLSKKQLAMVAIDKVPTYERIPIKEVHNELPPDTSAAIFWLKNRKPDIYRDQSFKNLNEANTRKATAEAKIAEAKAIDVSNGTDQQMESIDKLLSTITSEVEQDGESD</sequence>
<dbReference type="InterPro" id="IPR009057">
    <property type="entry name" value="Homeodomain-like_sf"/>
</dbReference>
<dbReference type="AlphaFoldDB" id="A0A1P8Q2K7"/>
<protein>
    <recommendedName>
        <fullName evidence="3">Transposase</fullName>
    </recommendedName>
</protein>
<keyword evidence="2" id="KW-1185">Reference proteome</keyword>
<gene>
    <name evidence="1" type="ORF">BTM29_05615</name>
</gene>
<evidence type="ECO:0008006" key="3">
    <source>
        <dbReference type="Google" id="ProtNLM"/>
    </source>
</evidence>
<dbReference type="EMBL" id="CP019323">
    <property type="protein sequence ID" value="APX72071.1"/>
    <property type="molecule type" value="Genomic_DNA"/>
</dbReference>
<evidence type="ECO:0000313" key="2">
    <source>
        <dbReference type="Proteomes" id="UP000187499"/>
    </source>
</evidence>
<organism evidence="1 2">
    <name type="scientific">Companilactobacillus allii</name>
    <dbReference type="NCBI Taxonomy" id="1847728"/>
    <lineage>
        <taxon>Bacteria</taxon>
        <taxon>Bacillati</taxon>
        <taxon>Bacillota</taxon>
        <taxon>Bacilli</taxon>
        <taxon>Lactobacillales</taxon>
        <taxon>Lactobacillaceae</taxon>
        <taxon>Companilactobacillus</taxon>
    </lineage>
</organism>
<dbReference type="OrthoDB" id="5868871at2"/>
<proteinExistence type="predicted"/>
<accession>A0A1P8Q2K7</accession>
<name>A0A1P8Q2K7_9LACO</name>
<dbReference type="Proteomes" id="UP000187499">
    <property type="component" value="Chromosome"/>
</dbReference>
<evidence type="ECO:0000313" key="1">
    <source>
        <dbReference type="EMBL" id="APX72071.1"/>
    </source>
</evidence>
<dbReference type="STRING" id="1847728.BTM29_05615"/>
<reference evidence="2" key="1">
    <citation type="submission" date="2016-12" db="EMBL/GenBank/DDBJ databases">
        <authorList>
            <person name="Jung M.Y."/>
            <person name="Lee S.H."/>
        </authorList>
    </citation>
    <scope>NUCLEOTIDE SEQUENCE [LARGE SCALE GENOMIC DNA]</scope>
    <source>
        <strain evidence="2">WiKim39</strain>
    </source>
</reference>
<dbReference type="SUPFAM" id="SSF46689">
    <property type="entry name" value="Homeodomain-like"/>
    <property type="match status" value="1"/>
</dbReference>